<sequence>MVGSAEEFEGIIMYRRDYRERDQLIKILTDRVGKTMFFVKNVRKRGSRIAADVLPFTDGNYVGVLNREGLSFINTALETHHFYQITQDIVKNAYATYILGLVDSAFADQQQLGGWFHQIKQALTLIDEGFDERIITNIIEIQLLNVFGIAPNWQGCSVCGRNDLPLDYSIKYGGLLCQEHYHLDSYRLHVDQRTIYYLRKFSRLNLDQLTSIEVHEETKKHLRQVIDEIYDDGVGLRLKSKKFIDQLGTWENKLPPLTNDD</sequence>
<dbReference type="eggNOG" id="COG1381">
    <property type="taxonomic scope" value="Bacteria"/>
</dbReference>
<evidence type="ECO:0000256" key="1">
    <source>
        <dbReference type="ARBA" id="ARBA00007452"/>
    </source>
</evidence>
<comment type="caution">
    <text evidence="9">The sequence shown here is derived from an EMBL/GenBank/DDBJ whole genome shotgun (WGS) entry which is preliminary data.</text>
</comment>
<dbReference type="Gene3D" id="2.40.50.140">
    <property type="entry name" value="Nucleic acid-binding proteins"/>
    <property type="match status" value="1"/>
</dbReference>
<keyword evidence="10" id="KW-1185">Reference proteome</keyword>
<dbReference type="PANTHER" id="PTHR33991">
    <property type="entry name" value="DNA REPAIR PROTEIN RECO"/>
    <property type="match status" value="1"/>
</dbReference>
<dbReference type="RefSeq" id="WP_010622227.1">
    <property type="nucleotide sequence ID" value="NZ_AZGF01000011.1"/>
</dbReference>
<dbReference type="InterPro" id="IPR037278">
    <property type="entry name" value="ARFGAP/RecO"/>
</dbReference>
<comment type="function">
    <text evidence="7">Involved in DNA repair and RecF pathway recombination.</text>
</comment>
<dbReference type="Pfam" id="PF11967">
    <property type="entry name" value="RecO_N"/>
    <property type="match status" value="1"/>
</dbReference>
<evidence type="ECO:0000313" key="9">
    <source>
        <dbReference type="EMBL" id="KRM12090.1"/>
    </source>
</evidence>
<dbReference type="GO" id="GO:0043590">
    <property type="term" value="C:bacterial nucleoid"/>
    <property type="evidence" value="ECO:0007669"/>
    <property type="project" value="TreeGrafter"/>
</dbReference>
<evidence type="ECO:0000256" key="7">
    <source>
        <dbReference type="HAMAP-Rule" id="MF_00201"/>
    </source>
</evidence>
<feature type="domain" description="DNA replication/recombination mediator RecO N-terminal" evidence="8">
    <location>
        <begin position="7"/>
        <end position="76"/>
    </location>
</feature>
<evidence type="ECO:0000256" key="5">
    <source>
        <dbReference type="ARBA" id="ARBA00023204"/>
    </source>
</evidence>
<dbReference type="NCBIfam" id="TIGR00613">
    <property type="entry name" value="reco"/>
    <property type="match status" value="1"/>
</dbReference>
<dbReference type="SUPFAM" id="SSF57863">
    <property type="entry name" value="ArfGap/RecO-like zinc finger"/>
    <property type="match status" value="1"/>
</dbReference>
<dbReference type="Pfam" id="PF02565">
    <property type="entry name" value="RecO_C"/>
    <property type="match status" value="1"/>
</dbReference>
<dbReference type="GO" id="GO:0006310">
    <property type="term" value="P:DNA recombination"/>
    <property type="evidence" value="ECO:0007669"/>
    <property type="project" value="UniProtKB-UniRule"/>
</dbReference>
<organism evidence="9 10">
    <name type="scientific">Paucilactobacillus suebicus DSM 5007 = KCTC 3549</name>
    <dbReference type="NCBI Taxonomy" id="1423807"/>
    <lineage>
        <taxon>Bacteria</taxon>
        <taxon>Bacillati</taxon>
        <taxon>Bacillota</taxon>
        <taxon>Bacilli</taxon>
        <taxon>Lactobacillales</taxon>
        <taxon>Lactobacillaceae</taxon>
        <taxon>Paucilactobacillus</taxon>
    </lineage>
</organism>
<keyword evidence="5 7" id="KW-0234">DNA repair</keyword>
<evidence type="ECO:0000256" key="3">
    <source>
        <dbReference type="ARBA" id="ARBA00022763"/>
    </source>
</evidence>
<dbReference type="InterPro" id="IPR012340">
    <property type="entry name" value="NA-bd_OB-fold"/>
</dbReference>
<comment type="similarity">
    <text evidence="1 7">Belongs to the RecO family.</text>
</comment>
<keyword evidence="3 7" id="KW-0227">DNA damage</keyword>
<dbReference type="HAMAP" id="MF_00201">
    <property type="entry name" value="RecO"/>
    <property type="match status" value="1"/>
</dbReference>
<dbReference type="InterPro" id="IPR003717">
    <property type="entry name" value="RecO"/>
</dbReference>
<dbReference type="PATRIC" id="fig|1423807.3.peg.305"/>
<dbReference type="AlphaFoldDB" id="A0A0R1W353"/>
<evidence type="ECO:0000313" key="10">
    <source>
        <dbReference type="Proteomes" id="UP000051820"/>
    </source>
</evidence>
<dbReference type="EMBL" id="AZGF01000011">
    <property type="protein sequence ID" value="KRM12090.1"/>
    <property type="molecule type" value="Genomic_DNA"/>
</dbReference>
<dbReference type="Proteomes" id="UP000051820">
    <property type="component" value="Unassembled WGS sequence"/>
</dbReference>
<accession>A0A0R1W353</accession>
<evidence type="ECO:0000259" key="8">
    <source>
        <dbReference type="Pfam" id="PF11967"/>
    </source>
</evidence>
<dbReference type="STRING" id="1423807.FD16_GL000302"/>
<name>A0A0R1W353_9LACO</name>
<dbReference type="Gene3D" id="1.20.1440.120">
    <property type="entry name" value="Recombination protein O, C-terminal domain"/>
    <property type="match status" value="1"/>
</dbReference>
<gene>
    <name evidence="7" type="primary">recO</name>
    <name evidence="9" type="ORF">FD16_GL000302</name>
</gene>
<dbReference type="GO" id="GO:0006302">
    <property type="term" value="P:double-strand break repair"/>
    <property type="evidence" value="ECO:0007669"/>
    <property type="project" value="TreeGrafter"/>
</dbReference>
<dbReference type="InterPro" id="IPR042242">
    <property type="entry name" value="RecO_C"/>
</dbReference>
<reference evidence="9 10" key="1">
    <citation type="journal article" date="2015" name="Genome Announc.">
        <title>Expanding the biotechnology potential of lactobacilli through comparative genomics of 213 strains and associated genera.</title>
        <authorList>
            <person name="Sun Z."/>
            <person name="Harris H.M."/>
            <person name="McCann A."/>
            <person name="Guo C."/>
            <person name="Argimon S."/>
            <person name="Zhang W."/>
            <person name="Yang X."/>
            <person name="Jeffery I.B."/>
            <person name="Cooney J.C."/>
            <person name="Kagawa T.F."/>
            <person name="Liu W."/>
            <person name="Song Y."/>
            <person name="Salvetti E."/>
            <person name="Wrobel A."/>
            <person name="Rasinkangas P."/>
            <person name="Parkhill J."/>
            <person name="Rea M.C."/>
            <person name="O'Sullivan O."/>
            <person name="Ritari J."/>
            <person name="Douillard F.P."/>
            <person name="Paul Ross R."/>
            <person name="Yang R."/>
            <person name="Briner A.E."/>
            <person name="Felis G.E."/>
            <person name="de Vos W.M."/>
            <person name="Barrangou R."/>
            <person name="Klaenhammer T.R."/>
            <person name="Caufield P.W."/>
            <person name="Cui Y."/>
            <person name="Zhang H."/>
            <person name="O'Toole P.W."/>
        </authorList>
    </citation>
    <scope>NUCLEOTIDE SEQUENCE [LARGE SCALE GENOMIC DNA]</scope>
    <source>
        <strain evidence="9 10">DSM 5007</strain>
    </source>
</reference>
<proteinExistence type="inferred from homology"/>
<keyword evidence="4 7" id="KW-0233">DNA recombination</keyword>
<dbReference type="PANTHER" id="PTHR33991:SF1">
    <property type="entry name" value="DNA REPAIR PROTEIN RECO"/>
    <property type="match status" value="1"/>
</dbReference>
<evidence type="ECO:0000256" key="4">
    <source>
        <dbReference type="ARBA" id="ARBA00023172"/>
    </source>
</evidence>
<protein>
    <recommendedName>
        <fullName evidence="2 7">DNA repair protein RecO</fullName>
    </recommendedName>
    <alternativeName>
        <fullName evidence="6 7">Recombination protein O</fullName>
    </alternativeName>
</protein>
<dbReference type="Gene3D" id="6.20.220.20">
    <property type="entry name" value="Recombination protein O, zinc-binding domain"/>
    <property type="match status" value="1"/>
</dbReference>
<dbReference type="OrthoDB" id="9797083at2"/>
<dbReference type="InterPro" id="IPR022572">
    <property type="entry name" value="DNA_rep/recomb_RecO_N"/>
</dbReference>
<evidence type="ECO:0000256" key="2">
    <source>
        <dbReference type="ARBA" id="ARBA00021310"/>
    </source>
</evidence>
<evidence type="ECO:0000256" key="6">
    <source>
        <dbReference type="ARBA" id="ARBA00033409"/>
    </source>
</evidence>
<dbReference type="SUPFAM" id="SSF50249">
    <property type="entry name" value="Nucleic acid-binding proteins"/>
    <property type="match status" value="1"/>
</dbReference>